<dbReference type="OrthoDB" id="749363at2759"/>
<comment type="caution">
    <text evidence="10">The sequence shown here is derived from an EMBL/GenBank/DDBJ whole genome shotgun (WGS) entry which is preliminary data.</text>
</comment>
<evidence type="ECO:0000256" key="6">
    <source>
        <dbReference type="ARBA" id="ARBA00022989"/>
    </source>
</evidence>
<evidence type="ECO:0000259" key="9">
    <source>
        <dbReference type="Pfam" id="PF04535"/>
    </source>
</evidence>
<evidence type="ECO:0000313" key="10">
    <source>
        <dbReference type="EMBL" id="GAV78678.1"/>
    </source>
</evidence>
<evidence type="ECO:0000256" key="3">
    <source>
        <dbReference type="ARBA" id="ARBA00011489"/>
    </source>
</evidence>
<dbReference type="STRING" id="3775.A0A1Q3CEY3"/>
<dbReference type="NCBIfam" id="TIGR01569">
    <property type="entry name" value="A_tha_TIGR01569"/>
    <property type="match status" value="1"/>
</dbReference>
<feature type="domain" description="Casparian strip membrane protein" evidence="9">
    <location>
        <begin position="31"/>
        <end position="170"/>
    </location>
</feature>
<dbReference type="InterPro" id="IPR006459">
    <property type="entry name" value="CASP/CASPL"/>
</dbReference>
<gene>
    <name evidence="10" type="ORF">CFOL_v3_22143</name>
</gene>
<dbReference type="InParanoid" id="A0A1Q3CEY3"/>
<evidence type="ECO:0000256" key="7">
    <source>
        <dbReference type="ARBA" id="ARBA00023136"/>
    </source>
</evidence>
<keyword evidence="11" id="KW-1185">Reference proteome</keyword>
<keyword evidence="5 8" id="KW-0812">Transmembrane</keyword>
<dbReference type="PANTHER" id="PTHR33573:SF46">
    <property type="entry name" value="CASP-LIKE PROTEIN 2A1"/>
    <property type="match status" value="1"/>
</dbReference>
<evidence type="ECO:0000256" key="8">
    <source>
        <dbReference type="RuleBase" id="RU361233"/>
    </source>
</evidence>
<evidence type="ECO:0000313" key="11">
    <source>
        <dbReference type="Proteomes" id="UP000187406"/>
    </source>
</evidence>
<dbReference type="FunCoup" id="A0A1Q3CEY3">
    <property type="interactions" value="658"/>
</dbReference>
<dbReference type="Pfam" id="PF04535">
    <property type="entry name" value="CASP_dom"/>
    <property type="match status" value="1"/>
</dbReference>
<evidence type="ECO:0000256" key="2">
    <source>
        <dbReference type="ARBA" id="ARBA00007651"/>
    </source>
</evidence>
<comment type="caution">
    <text evidence="8">Lacks conserved residue(s) required for the propagation of feature annotation.</text>
</comment>
<dbReference type="Proteomes" id="UP000187406">
    <property type="component" value="Unassembled WGS sequence"/>
</dbReference>
<dbReference type="EMBL" id="BDDD01001844">
    <property type="protein sequence ID" value="GAV78678.1"/>
    <property type="molecule type" value="Genomic_DNA"/>
</dbReference>
<proteinExistence type="inferred from homology"/>
<evidence type="ECO:0000256" key="4">
    <source>
        <dbReference type="ARBA" id="ARBA00022475"/>
    </source>
</evidence>
<reference evidence="11" key="1">
    <citation type="submission" date="2016-04" db="EMBL/GenBank/DDBJ databases">
        <title>Cephalotus genome sequencing.</title>
        <authorList>
            <person name="Fukushima K."/>
            <person name="Hasebe M."/>
            <person name="Fang X."/>
        </authorList>
    </citation>
    <scope>NUCLEOTIDE SEQUENCE [LARGE SCALE GENOMIC DNA]</scope>
    <source>
        <strain evidence="11">cv. St1</strain>
    </source>
</reference>
<dbReference type="InterPro" id="IPR006702">
    <property type="entry name" value="CASP_dom"/>
</dbReference>
<sequence>MIDKGSSGGGVVSASPITMMESTAENEEVNTTMRTAETLLRLVPMALCVTALVIMLKNSQSTDFGSLSYSDLGAFRYLVHANGICAGYSLLSAIVAVMPRSFTMPHAWTFFFLDQGLTYLILAAGAVSSEVLYLAYKGDTSITWSAQCGYFGGFCHKATASVVITFVTVAFYAVLSLLSSYKLFSRYDAPVDYPAKGIEIPAFQG</sequence>
<comment type="subcellular location">
    <subcellularLocation>
        <location evidence="1 8">Cell membrane</location>
        <topology evidence="1 8">Multi-pass membrane protein</topology>
    </subcellularLocation>
</comment>
<dbReference type="GO" id="GO:0005886">
    <property type="term" value="C:plasma membrane"/>
    <property type="evidence" value="ECO:0007669"/>
    <property type="project" value="UniProtKB-SubCell"/>
</dbReference>
<accession>A0A1Q3CEY3</accession>
<evidence type="ECO:0000256" key="5">
    <source>
        <dbReference type="ARBA" id="ARBA00022692"/>
    </source>
</evidence>
<dbReference type="AlphaFoldDB" id="A0A1Q3CEY3"/>
<name>A0A1Q3CEY3_CEPFO</name>
<keyword evidence="4 8" id="KW-1003">Cell membrane</keyword>
<evidence type="ECO:0000256" key="1">
    <source>
        <dbReference type="ARBA" id="ARBA00004651"/>
    </source>
</evidence>
<comment type="similarity">
    <text evidence="2 8">Belongs to the Casparian strip membrane proteins (CASP) family.</text>
</comment>
<feature type="transmembrane region" description="Helical" evidence="8">
    <location>
        <begin position="77"/>
        <end position="97"/>
    </location>
</feature>
<feature type="transmembrane region" description="Helical" evidence="8">
    <location>
        <begin position="38"/>
        <end position="56"/>
    </location>
</feature>
<comment type="subunit">
    <text evidence="3 8">Homodimer and heterodimers.</text>
</comment>
<feature type="transmembrane region" description="Helical" evidence="8">
    <location>
        <begin position="148"/>
        <end position="175"/>
    </location>
</feature>
<protein>
    <recommendedName>
        <fullName evidence="8">CASP-like protein</fullName>
    </recommendedName>
</protein>
<organism evidence="10 11">
    <name type="scientific">Cephalotus follicularis</name>
    <name type="common">Albany pitcher plant</name>
    <dbReference type="NCBI Taxonomy" id="3775"/>
    <lineage>
        <taxon>Eukaryota</taxon>
        <taxon>Viridiplantae</taxon>
        <taxon>Streptophyta</taxon>
        <taxon>Embryophyta</taxon>
        <taxon>Tracheophyta</taxon>
        <taxon>Spermatophyta</taxon>
        <taxon>Magnoliopsida</taxon>
        <taxon>eudicotyledons</taxon>
        <taxon>Gunneridae</taxon>
        <taxon>Pentapetalae</taxon>
        <taxon>rosids</taxon>
        <taxon>fabids</taxon>
        <taxon>Oxalidales</taxon>
        <taxon>Cephalotaceae</taxon>
        <taxon>Cephalotus</taxon>
    </lineage>
</organism>
<keyword evidence="7 8" id="KW-0472">Membrane</keyword>
<dbReference type="PANTHER" id="PTHR33573">
    <property type="entry name" value="CASP-LIKE PROTEIN 4A4"/>
    <property type="match status" value="1"/>
</dbReference>
<keyword evidence="6 8" id="KW-1133">Transmembrane helix</keyword>